<sequence>MLTIYGIPNCDTMKKAFDWLKERGIAYRFHDYKQSGIDAAKLKAWNAKAGWEKVLNKASTTFKDLPAEAKADLDEAKAVQLMVAQPSMIKRPVIEIGDQVLTGFRPDTVAALEKAV</sequence>
<dbReference type="RefSeq" id="WP_006274505.1">
    <property type="nucleotide sequence ID" value="NZ_GL883079.1"/>
</dbReference>
<dbReference type="InterPro" id="IPR006660">
    <property type="entry name" value="Arsenate_reductase-like"/>
</dbReference>
<keyword evidence="4" id="KW-1185">Reference proteome</keyword>
<evidence type="ECO:0000256" key="2">
    <source>
        <dbReference type="PROSITE-ProRule" id="PRU01282"/>
    </source>
</evidence>
<evidence type="ECO:0008006" key="5">
    <source>
        <dbReference type="Google" id="ProtNLM"/>
    </source>
</evidence>
<reference evidence="4" key="1">
    <citation type="submission" date="2011-03" db="EMBL/GenBank/DDBJ databases">
        <title>Draft genome sequence of Brevundimonas diminuta.</title>
        <authorList>
            <person name="Brown P.J.B."/>
            <person name="Buechlein A."/>
            <person name="Hemmerich C."/>
            <person name="Brun Y.V."/>
        </authorList>
    </citation>
    <scope>NUCLEOTIDE SEQUENCE [LARGE SCALE GENOMIC DNA]</scope>
    <source>
        <strain evidence="4">C19</strain>
    </source>
</reference>
<dbReference type="STRING" id="715226.ABI_37260"/>
<dbReference type="eggNOG" id="COG1393">
    <property type="taxonomic scope" value="Bacteria"/>
</dbReference>
<evidence type="ECO:0000256" key="1">
    <source>
        <dbReference type="ARBA" id="ARBA00007198"/>
    </source>
</evidence>
<comment type="similarity">
    <text evidence="1 2">Belongs to the ArsC family.</text>
</comment>
<dbReference type="SUPFAM" id="SSF52833">
    <property type="entry name" value="Thioredoxin-like"/>
    <property type="match status" value="1"/>
</dbReference>
<gene>
    <name evidence="3" type="ORF">ABI_37260</name>
</gene>
<protein>
    <recommendedName>
        <fullName evidence="5">ArsC family protein</fullName>
    </recommendedName>
</protein>
<proteinExistence type="inferred from homology"/>
<organism evidence="3 4">
    <name type="scientific">Asticcacaulis biprosthecium C19</name>
    <dbReference type="NCBI Taxonomy" id="715226"/>
    <lineage>
        <taxon>Bacteria</taxon>
        <taxon>Pseudomonadati</taxon>
        <taxon>Pseudomonadota</taxon>
        <taxon>Alphaproteobacteria</taxon>
        <taxon>Caulobacterales</taxon>
        <taxon>Caulobacteraceae</taxon>
        <taxon>Asticcacaulis</taxon>
    </lineage>
</organism>
<dbReference type="InterPro" id="IPR006504">
    <property type="entry name" value="Tscrpt_reg_Spx/MgsR"/>
</dbReference>
<evidence type="ECO:0000313" key="3">
    <source>
        <dbReference type="EMBL" id="EGF90694.1"/>
    </source>
</evidence>
<dbReference type="Gene3D" id="3.40.30.10">
    <property type="entry name" value="Glutaredoxin"/>
    <property type="match status" value="1"/>
</dbReference>
<evidence type="ECO:0000313" key="4">
    <source>
        <dbReference type="Proteomes" id="UP000006512"/>
    </source>
</evidence>
<dbReference type="PROSITE" id="PS51353">
    <property type="entry name" value="ARSC"/>
    <property type="match status" value="1"/>
</dbReference>
<dbReference type="EMBL" id="GL883079">
    <property type="protein sequence ID" value="EGF90694.1"/>
    <property type="molecule type" value="Genomic_DNA"/>
</dbReference>
<dbReference type="PANTHER" id="PTHR30041">
    <property type="entry name" value="ARSENATE REDUCTASE"/>
    <property type="match status" value="1"/>
</dbReference>
<dbReference type="AlphaFoldDB" id="F4QR57"/>
<dbReference type="InterPro" id="IPR036249">
    <property type="entry name" value="Thioredoxin-like_sf"/>
</dbReference>
<dbReference type="HOGENOM" id="CLU_116644_2_1_5"/>
<dbReference type="Proteomes" id="UP000006512">
    <property type="component" value="Unassembled WGS sequence"/>
</dbReference>
<dbReference type="OrthoDB" id="9803749at2"/>
<dbReference type="NCBIfam" id="TIGR01617">
    <property type="entry name" value="arsC_related"/>
    <property type="match status" value="1"/>
</dbReference>
<dbReference type="PANTHER" id="PTHR30041:SF8">
    <property type="entry name" value="PROTEIN YFFB"/>
    <property type="match status" value="1"/>
</dbReference>
<name>F4QR57_9CAUL</name>
<dbReference type="CDD" id="cd03035">
    <property type="entry name" value="ArsC_Yffb"/>
    <property type="match status" value="1"/>
</dbReference>
<dbReference type="Pfam" id="PF03960">
    <property type="entry name" value="ArsC"/>
    <property type="match status" value="1"/>
</dbReference>
<accession>F4QR57</accession>